<evidence type="ECO:0000256" key="3">
    <source>
        <dbReference type="ARBA" id="ARBA00022679"/>
    </source>
</evidence>
<reference key="1">
    <citation type="submission" date="2010-11" db="EMBL/GenBank/DDBJ databases">
        <title>The complete sequence of chromosome of Isophaera pallida ATCC 43644.</title>
        <authorList>
            <consortium name="US DOE Joint Genome Institute (JGI-PGF)"/>
            <person name="Lucas S."/>
            <person name="Copeland A."/>
            <person name="Lapidus A."/>
            <person name="Bruce D."/>
            <person name="Goodwin L."/>
            <person name="Pitluck S."/>
            <person name="Kyrpides N."/>
            <person name="Mavromatis K."/>
            <person name="Pagani I."/>
            <person name="Ivanova N."/>
            <person name="Saunders E."/>
            <person name="Brettin T."/>
            <person name="Detter J.C."/>
            <person name="Han C."/>
            <person name="Tapia R."/>
            <person name="Land M."/>
            <person name="Hauser L."/>
            <person name="Markowitz V."/>
            <person name="Cheng J.-F."/>
            <person name="Hugenholtz P."/>
            <person name="Woyke T."/>
            <person name="Wu D."/>
            <person name="Eisen J.A."/>
        </authorList>
    </citation>
    <scope>NUCLEOTIDE SEQUENCE</scope>
    <source>
        <strain>ATCC 43644</strain>
    </source>
</reference>
<dbReference type="Pfam" id="PF09594">
    <property type="entry name" value="GT87"/>
    <property type="match status" value="1"/>
</dbReference>
<keyword evidence="3" id="KW-0808">Transferase</keyword>
<dbReference type="InterPro" id="IPR018584">
    <property type="entry name" value="GT87"/>
</dbReference>
<dbReference type="GO" id="GO:0016758">
    <property type="term" value="F:hexosyltransferase activity"/>
    <property type="evidence" value="ECO:0007669"/>
    <property type="project" value="InterPro"/>
</dbReference>
<evidence type="ECO:0000256" key="1">
    <source>
        <dbReference type="ARBA" id="ARBA00004651"/>
    </source>
</evidence>
<evidence type="ECO:0000256" key="6">
    <source>
        <dbReference type="ARBA" id="ARBA00023136"/>
    </source>
</evidence>
<feature type="transmembrane region" description="Helical" evidence="9">
    <location>
        <begin position="470"/>
        <end position="486"/>
    </location>
</feature>
<dbReference type="InParanoid" id="E8R1J6"/>
<evidence type="ECO:0000256" key="7">
    <source>
        <dbReference type="ARBA" id="ARBA00024033"/>
    </source>
</evidence>
<keyword evidence="11" id="KW-1185">Reference proteome</keyword>
<organism evidence="10 11">
    <name type="scientific">Isosphaera pallida (strain ATCC 43644 / DSM 9630 / IS1B)</name>
    <dbReference type="NCBI Taxonomy" id="575540"/>
    <lineage>
        <taxon>Bacteria</taxon>
        <taxon>Pseudomonadati</taxon>
        <taxon>Planctomycetota</taxon>
        <taxon>Planctomycetia</taxon>
        <taxon>Isosphaerales</taxon>
        <taxon>Isosphaeraceae</taxon>
        <taxon>Isosphaera</taxon>
    </lineage>
</organism>
<evidence type="ECO:0000256" key="2">
    <source>
        <dbReference type="ARBA" id="ARBA00022475"/>
    </source>
</evidence>
<keyword evidence="4 9" id="KW-0812">Transmembrane</keyword>
<evidence type="ECO:0000256" key="4">
    <source>
        <dbReference type="ARBA" id="ARBA00022692"/>
    </source>
</evidence>
<dbReference type="HOGENOM" id="CLU_495893_0_0_0"/>
<comment type="similarity">
    <text evidence="7">Belongs to the glycosyltransferase 87 family.</text>
</comment>
<evidence type="ECO:0008006" key="12">
    <source>
        <dbReference type="Google" id="ProtNLM"/>
    </source>
</evidence>
<feature type="transmembrane region" description="Helical" evidence="9">
    <location>
        <begin position="73"/>
        <end position="91"/>
    </location>
</feature>
<dbReference type="EMBL" id="CP002353">
    <property type="protein sequence ID" value="ADV63414.1"/>
    <property type="molecule type" value="Genomic_DNA"/>
</dbReference>
<evidence type="ECO:0000256" key="8">
    <source>
        <dbReference type="SAM" id="MobiDB-lite"/>
    </source>
</evidence>
<feature type="region of interest" description="Disordered" evidence="8">
    <location>
        <begin position="1"/>
        <end position="32"/>
    </location>
</feature>
<evidence type="ECO:0000256" key="9">
    <source>
        <dbReference type="SAM" id="Phobius"/>
    </source>
</evidence>
<dbReference type="Proteomes" id="UP000008631">
    <property type="component" value="Chromosome"/>
</dbReference>
<dbReference type="KEGG" id="ipa:Isop_2848"/>
<feature type="transmembrane region" description="Helical" evidence="9">
    <location>
        <begin position="178"/>
        <end position="197"/>
    </location>
</feature>
<name>E8R1J6_ISOPI</name>
<keyword evidence="6 9" id="KW-0472">Membrane</keyword>
<feature type="transmembrane region" description="Helical" evidence="9">
    <location>
        <begin position="209"/>
        <end position="226"/>
    </location>
</feature>
<feature type="compositionally biased region" description="Polar residues" evidence="8">
    <location>
        <begin position="532"/>
        <end position="549"/>
    </location>
</feature>
<dbReference type="STRING" id="575540.Isop_2848"/>
<gene>
    <name evidence="10" type="ordered locus">Isop_2848</name>
</gene>
<feature type="transmembrane region" description="Helical" evidence="9">
    <location>
        <begin position="385"/>
        <end position="409"/>
    </location>
</feature>
<evidence type="ECO:0000313" key="10">
    <source>
        <dbReference type="EMBL" id="ADV63414.1"/>
    </source>
</evidence>
<comment type="subcellular location">
    <subcellularLocation>
        <location evidence="1">Cell membrane</location>
        <topology evidence="1">Multi-pass membrane protein</topology>
    </subcellularLocation>
</comment>
<keyword evidence="5 9" id="KW-1133">Transmembrane helix</keyword>
<evidence type="ECO:0000313" key="11">
    <source>
        <dbReference type="Proteomes" id="UP000008631"/>
    </source>
</evidence>
<feature type="region of interest" description="Disordered" evidence="8">
    <location>
        <begin position="523"/>
        <end position="549"/>
    </location>
</feature>
<proteinExistence type="inferred from homology"/>
<sequence>MDRHNGAAPDSESSLSSPSPSSLTRFDPPHGPGRLANPKVFEAALKPVEPELGSPGIHSAAPHPFWNHRYARWLIVVGTLVNLTFAAWPVVNHIRARVNEAHGRTVPVAWGFPKPAIDLIGHFNKDYDLWRLVGVKTLRGESVYPEPSTDAIFPFMYPPSAAVLLALSATLGEPFQVVLLDAINMLSWVAVVIGSVLLATGRAWGRHPVLYVLPSLAVLILIQNIFMIGQPNLGLLALMLGAFLALRAKREGLAGALVALAAGIKAFPLLAIVYFLWRRHDRATVSTIVTLAALLLVAPLPFRGPQGAWEDLSRWTRGMLFKYDETSISQRPYRSFSYKNQSIMGLAHRLFRDVPADGEKLADAQLRGTDPRLIGPVWKVTVVDLGFRGVSGLILASAALAGLVFVAVMPSRNARTERSDTLEWAMLTLLIVIFSPLSFNYAYVWMIFPLTVAWTLALESPKGSARRRGLLVWAGVASLLPATAALEPRVAQAYGNLFWPSVVLLVGLGWELRRLGRQASTHSAQAGFPAPSTLTHRTARSASQPLSAS</sequence>
<feature type="compositionally biased region" description="Low complexity" evidence="8">
    <location>
        <begin position="11"/>
        <end position="23"/>
    </location>
</feature>
<reference evidence="10 11" key="2">
    <citation type="journal article" date="2011" name="Stand. Genomic Sci.">
        <title>Complete genome sequence of Isosphaera pallida type strain (IS1B).</title>
        <authorList>
            <consortium name="US DOE Joint Genome Institute (JGI-PGF)"/>
            <person name="Goker M."/>
            <person name="Cleland D."/>
            <person name="Saunders E."/>
            <person name="Lapidus A."/>
            <person name="Nolan M."/>
            <person name="Lucas S."/>
            <person name="Hammon N."/>
            <person name="Deshpande S."/>
            <person name="Cheng J.F."/>
            <person name="Tapia R."/>
            <person name="Han C."/>
            <person name="Goodwin L."/>
            <person name="Pitluck S."/>
            <person name="Liolios K."/>
            <person name="Pagani I."/>
            <person name="Ivanova N."/>
            <person name="Mavromatis K."/>
            <person name="Pati A."/>
            <person name="Chen A."/>
            <person name="Palaniappan K."/>
            <person name="Land M."/>
            <person name="Hauser L."/>
            <person name="Chang Y.J."/>
            <person name="Jeffries C.D."/>
            <person name="Detter J.C."/>
            <person name="Beck B."/>
            <person name="Woyke T."/>
            <person name="Bristow J."/>
            <person name="Eisen J.A."/>
            <person name="Markowitz V."/>
            <person name="Hugenholtz P."/>
            <person name="Kyrpides N.C."/>
            <person name="Klenk H.P."/>
        </authorList>
    </citation>
    <scope>NUCLEOTIDE SEQUENCE [LARGE SCALE GENOMIC DNA]</scope>
    <source>
        <strain evidence="11">ATCC 43644 / DSM 9630 / IS1B</strain>
    </source>
</reference>
<keyword evidence="2" id="KW-1003">Cell membrane</keyword>
<feature type="transmembrane region" description="Helical" evidence="9">
    <location>
        <begin position="492"/>
        <end position="510"/>
    </location>
</feature>
<dbReference type="eggNOG" id="ENOG5032WP4">
    <property type="taxonomic scope" value="Bacteria"/>
</dbReference>
<evidence type="ECO:0000256" key="5">
    <source>
        <dbReference type="ARBA" id="ARBA00022989"/>
    </source>
</evidence>
<dbReference type="GO" id="GO:0005886">
    <property type="term" value="C:plasma membrane"/>
    <property type="evidence" value="ECO:0007669"/>
    <property type="project" value="UniProtKB-SubCell"/>
</dbReference>
<feature type="transmembrane region" description="Helical" evidence="9">
    <location>
        <begin position="254"/>
        <end position="277"/>
    </location>
</feature>
<dbReference type="AlphaFoldDB" id="E8R1J6"/>
<feature type="transmembrane region" description="Helical" evidence="9">
    <location>
        <begin position="421"/>
        <end position="437"/>
    </location>
</feature>
<accession>E8R1J6</accession>
<protein>
    <recommendedName>
        <fullName evidence="12">DUF2029 domain-containing protein</fullName>
    </recommendedName>
</protein>